<evidence type="ECO:0000313" key="2">
    <source>
        <dbReference type="Proteomes" id="UP000274601"/>
    </source>
</evidence>
<keyword evidence="2" id="KW-1185">Reference proteome</keyword>
<proteinExistence type="predicted"/>
<organism evidence="1 2">
    <name type="scientific">Actinomadura pelletieri DSM 43383</name>
    <dbReference type="NCBI Taxonomy" id="1120940"/>
    <lineage>
        <taxon>Bacteria</taxon>
        <taxon>Bacillati</taxon>
        <taxon>Actinomycetota</taxon>
        <taxon>Actinomycetes</taxon>
        <taxon>Streptosporangiales</taxon>
        <taxon>Thermomonosporaceae</taxon>
        <taxon>Actinomadura</taxon>
    </lineage>
</organism>
<dbReference type="Proteomes" id="UP000274601">
    <property type="component" value="Unassembled WGS sequence"/>
</dbReference>
<evidence type="ECO:0000313" key="1">
    <source>
        <dbReference type="EMBL" id="RKS76864.1"/>
    </source>
</evidence>
<protein>
    <recommendedName>
        <fullName evidence="3">XRE family transcriptional regulator</fullName>
    </recommendedName>
</protein>
<dbReference type="EMBL" id="RBWU01000002">
    <property type="protein sequence ID" value="RKS76864.1"/>
    <property type="molecule type" value="Genomic_DNA"/>
</dbReference>
<sequence>MLPWKGCPTPCRRALIPMSDQQRPEWAVRIEAERRSRGWGPFKAARHLYAAIGVDDPDMSQVKNLSRQINRHEKGLVFPADWGPAYATAFEMEEKDLFGEESTDQQAGTVQDSPIPDEGDDVKRRAALQLLAALGAGTAIPLGALEEILSSVDSVLDQPVDVGEWEGAVREYGLLLSQQPAGSQIKDLTADIIGVGELLKRDKAHRADLLRISAGLSALLAIQLGDIGERRGARMTWGTARRAADASGDRDLRVWTRTREAEEGFWYGVPRQEIAVRVAEAMHIADGAACGGLPRAYCVRASVAAEQGDKTTARKTMDGLAELFDRLPDSVTSDPAIFGWSESRLRWNQAYIYTLIEDTRAHRALDGAVDLYPPGTLGPVANLTVIRAMGAINSGDVDTGLDQTRAVLQDLPVSACRRHMTRQILHRLPEWARPLPEARELRALASAPSGV</sequence>
<name>A0A495QTL5_9ACTN</name>
<gene>
    <name evidence="1" type="ORF">BZB76_2231</name>
</gene>
<dbReference type="AlphaFoldDB" id="A0A495QTL5"/>
<accession>A0A495QTL5</accession>
<comment type="caution">
    <text evidence="1">The sequence shown here is derived from an EMBL/GenBank/DDBJ whole genome shotgun (WGS) entry which is preliminary data.</text>
</comment>
<evidence type="ECO:0008006" key="3">
    <source>
        <dbReference type="Google" id="ProtNLM"/>
    </source>
</evidence>
<reference evidence="1 2" key="1">
    <citation type="submission" date="2018-10" db="EMBL/GenBank/DDBJ databases">
        <title>Genomic Encyclopedia of Archaeal and Bacterial Type Strains, Phase II (KMG-II): from individual species to whole genera.</title>
        <authorList>
            <person name="Goeker M."/>
        </authorList>
    </citation>
    <scope>NUCLEOTIDE SEQUENCE [LARGE SCALE GENOMIC DNA]</scope>
    <source>
        <strain evidence="1 2">DSM 43383</strain>
    </source>
</reference>